<feature type="compositionally biased region" description="Low complexity" evidence="1">
    <location>
        <begin position="132"/>
        <end position="170"/>
    </location>
</feature>
<reference evidence="3 4" key="1">
    <citation type="journal article" date="2020" name="bioRxiv">
        <title>Sequence and annotation of 42 cannabis genomes reveals extensive copy number variation in cannabinoid synthesis and pathogen resistance genes.</title>
        <authorList>
            <person name="Mckernan K.J."/>
            <person name="Helbert Y."/>
            <person name="Kane L.T."/>
            <person name="Ebling H."/>
            <person name="Zhang L."/>
            <person name="Liu B."/>
            <person name="Eaton Z."/>
            <person name="Mclaughlin S."/>
            <person name="Kingan S."/>
            <person name="Baybayan P."/>
            <person name="Concepcion G."/>
            <person name="Jordan M."/>
            <person name="Riva A."/>
            <person name="Barbazuk W."/>
            <person name="Harkins T."/>
        </authorList>
    </citation>
    <scope>NUCLEOTIDE SEQUENCE [LARGE SCALE GENOMIC DNA]</scope>
    <source>
        <strain evidence="4">cv. Jamaican Lion 4</strain>
        <tissue evidence="3">Leaf</tissue>
    </source>
</reference>
<name>A0A7J6H9R6_CANSA</name>
<evidence type="ECO:0000256" key="2">
    <source>
        <dbReference type="SAM" id="Phobius"/>
    </source>
</evidence>
<organism evidence="3 4">
    <name type="scientific">Cannabis sativa</name>
    <name type="common">Hemp</name>
    <name type="synonym">Marijuana</name>
    <dbReference type="NCBI Taxonomy" id="3483"/>
    <lineage>
        <taxon>Eukaryota</taxon>
        <taxon>Viridiplantae</taxon>
        <taxon>Streptophyta</taxon>
        <taxon>Embryophyta</taxon>
        <taxon>Tracheophyta</taxon>
        <taxon>Spermatophyta</taxon>
        <taxon>Magnoliopsida</taxon>
        <taxon>eudicotyledons</taxon>
        <taxon>Gunneridae</taxon>
        <taxon>Pentapetalae</taxon>
        <taxon>rosids</taxon>
        <taxon>fabids</taxon>
        <taxon>Rosales</taxon>
        <taxon>Cannabaceae</taxon>
        <taxon>Cannabis</taxon>
    </lineage>
</organism>
<protein>
    <submittedName>
        <fullName evidence="3">Uncharacterized protein</fullName>
    </submittedName>
</protein>
<feature type="compositionally biased region" description="Basic and acidic residues" evidence="1">
    <location>
        <begin position="10"/>
        <end position="38"/>
    </location>
</feature>
<evidence type="ECO:0000313" key="4">
    <source>
        <dbReference type="Proteomes" id="UP000583929"/>
    </source>
</evidence>
<feature type="compositionally biased region" description="Polar residues" evidence="1">
    <location>
        <begin position="62"/>
        <end position="115"/>
    </location>
</feature>
<feature type="transmembrane region" description="Helical" evidence="2">
    <location>
        <begin position="302"/>
        <end position="321"/>
    </location>
</feature>
<comment type="caution">
    <text evidence="3">The sequence shown here is derived from an EMBL/GenBank/DDBJ whole genome shotgun (WGS) entry which is preliminary data.</text>
</comment>
<dbReference type="Pfam" id="PF04749">
    <property type="entry name" value="PLAC8"/>
    <property type="match status" value="1"/>
</dbReference>
<feature type="compositionally biased region" description="Polar residues" evidence="1">
    <location>
        <begin position="39"/>
        <end position="48"/>
    </location>
</feature>
<dbReference type="NCBIfam" id="TIGR01571">
    <property type="entry name" value="A_thal_Cys_rich"/>
    <property type="match status" value="1"/>
</dbReference>
<evidence type="ECO:0000313" key="3">
    <source>
        <dbReference type="EMBL" id="KAF4391691.1"/>
    </source>
</evidence>
<proteinExistence type="predicted"/>
<keyword evidence="2" id="KW-0812">Transmembrane</keyword>
<feature type="region of interest" description="Disordered" evidence="1">
    <location>
        <begin position="1"/>
        <end position="219"/>
    </location>
</feature>
<keyword evidence="2" id="KW-0472">Membrane</keyword>
<accession>A0A7J6H9R6</accession>
<gene>
    <name evidence="3" type="ORF">G4B88_005577</name>
</gene>
<keyword evidence="4" id="KW-1185">Reference proteome</keyword>
<dbReference type="AlphaFoldDB" id="A0A7J6H9R6"/>
<sequence length="394" mass="43910">MEDPSLNQDEQSHTHSELEGKRYNGPSHDGKQNYHDQRQQQQPPFTTENRLHDQLPPPPSEPQRQCSSAQTPAQEQQPIQYHFQANQTQPAGPSQFPQHNPQPNFKFQNVPNQPGRTFPPQSPQPQYNQVSQPQYQHQMPPYPYQQQMHQYQQQPNPIYQNGAHQPQAYPQHPPPSQNNMGQGPPTVTSQQPQPASQTAPSPLNFHQVNGGGAAGFGGGIQENYPNGAVAQQNGAGKGFPMHNQFQTPQPSYGQQGGWSTGLFDCMDDPMNAAVTAIFPCITFGQVAEIIDNGATSCSTSGVMYGLVAFFIGIPCIMSCTYRTKLRNKFGLLETPAPDWVTHFLCDCCAICQEYRELQIRGFDPSIGWQGNLAKMQGNQQPQHMMPPMNQQMMS</sequence>
<keyword evidence="2" id="KW-1133">Transmembrane helix</keyword>
<feature type="compositionally biased region" description="Gly residues" evidence="1">
    <location>
        <begin position="209"/>
        <end position="219"/>
    </location>
</feature>
<evidence type="ECO:0000256" key="1">
    <source>
        <dbReference type="SAM" id="MobiDB-lite"/>
    </source>
</evidence>
<dbReference type="Proteomes" id="UP000583929">
    <property type="component" value="Unassembled WGS sequence"/>
</dbReference>
<dbReference type="EMBL" id="JAATIQ010000057">
    <property type="protein sequence ID" value="KAF4391691.1"/>
    <property type="molecule type" value="Genomic_DNA"/>
</dbReference>
<feature type="compositionally biased region" description="Low complexity" evidence="1">
    <location>
        <begin position="181"/>
        <end position="202"/>
    </location>
</feature>
<dbReference type="InterPro" id="IPR006461">
    <property type="entry name" value="PLAC_motif_containing"/>
</dbReference>
<dbReference type="PANTHER" id="PTHR15907">
    <property type="entry name" value="DUF614 FAMILY PROTEIN-RELATED"/>
    <property type="match status" value="1"/>
</dbReference>